<evidence type="ECO:0000259" key="4">
    <source>
        <dbReference type="Pfam" id="PF02902"/>
    </source>
</evidence>
<sequence>MDEKVVFDIAKEQLHVVVNKGEEKGVQEHFEAQVNVNVWKGEEKGVQEHFEAQVYVDNRSDNEGNKPADKVEDKCNTTLKIINPMVDMQKIAPDEGVSTSVNSERSIIVYENHPPMIPKRRSKKAVVLKFPYIDTEVYIPLNYESNHWILAEIDFIARKTIMYDSEINFIESGKKFINFMQPLYTLLPLLLHKIEFFSKRPEIHQNEDMMPGLVECCVNVPQQEKSDCRFFVIKFVKHLIHGESIDLV</sequence>
<evidence type="ECO:0000256" key="3">
    <source>
        <dbReference type="ARBA" id="ARBA00022801"/>
    </source>
</evidence>
<evidence type="ECO:0000256" key="1">
    <source>
        <dbReference type="ARBA" id="ARBA00005234"/>
    </source>
</evidence>
<evidence type="ECO:0000313" key="5">
    <source>
        <dbReference type="EMBL" id="KAK0588696.1"/>
    </source>
</evidence>
<accession>A0AA39SA11</accession>
<keyword evidence="2" id="KW-0645">Protease</keyword>
<evidence type="ECO:0000313" key="6">
    <source>
        <dbReference type="Proteomes" id="UP001168877"/>
    </source>
</evidence>
<gene>
    <name evidence="5" type="ORF">LWI29_004306</name>
</gene>
<dbReference type="AlphaFoldDB" id="A0AA39SA11"/>
<protein>
    <recommendedName>
        <fullName evidence="4">Ubiquitin-like protease family profile domain-containing protein</fullName>
    </recommendedName>
</protein>
<reference evidence="5" key="2">
    <citation type="submission" date="2023-06" db="EMBL/GenBank/DDBJ databases">
        <authorList>
            <person name="Swenson N.G."/>
            <person name="Wegrzyn J.L."/>
            <person name="Mcevoy S.L."/>
        </authorList>
    </citation>
    <scope>NUCLEOTIDE SEQUENCE</scope>
    <source>
        <strain evidence="5">NS2018</strain>
        <tissue evidence="5">Leaf</tissue>
    </source>
</reference>
<dbReference type="Pfam" id="PF02902">
    <property type="entry name" value="Peptidase_C48"/>
    <property type="match status" value="1"/>
</dbReference>
<dbReference type="Proteomes" id="UP001168877">
    <property type="component" value="Unassembled WGS sequence"/>
</dbReference>
<keyword evidence="6" id="KW-1185">Reference proteome</keyword>
<dbReference type="Gene3D" id="3.40.395.10">
    <property type="entry name" value="Adenoviral Proteinase, Chain A"/>
    <property type="match status" value="1"/>
</dbReference>
<proteinExistence type="inferred from homology"/>
<dbReference type="GO" id="GO:0008234">
    <property type="term" value="F:cysteine-type peptidase activity"/>
    <property type="evidence" value="ECO:0007669"/>
    <property type="project" value="InterPro"/>
</dbReference>
<organism evidence="5 6">
    <name type="scientific">Acer saccharum</name>
    <name type="common">Sugar maple</name>
    <dbReference type="NCBI Taxonomy" id="4024"/>
    <lineage>
        <taxon>Eukaryota</taxon>
        <taxon>Viridiplantae</taxon>
        <taxon>Streptophyta</taxon>
        <taxon>Embryophyta</taxon>
        <taxon>Tracheophyta</taxon>
        <taxon>Spermatophyta</taxon>
        <taxon>Magnoliopsida</taxon>
        <taxon>eudicotyledons</taxon>
        <taxon>Gunneridae</taxon>
        <taxon>Pentapetalae</taxon>
        <taxon>rosids</taxon>
        <taxon>malvids</taxon>
        <taxon>Sapindales</taxon>
        <taxon>Sapindaceae</taxon>
        <taxon>Hippocastanoideae</taxon>
        <taxon>Acereae</taxon>
        <taxon>Acer</taxon>
    </lineage>
</organism>
<evidence type="ECO:0000256" key="2">
    <source>
        <dbReference type="ARBA" id="ARBA00022670"/>
    </source>
</evidence>
<dbReference type="SUPFAM" id="SSF54001">
    <property type="entry name" value="Cysteine proteinases"/>
    <property type="match status" value="1"/>
</dbReference>
<comment type="similarity">
    <text evidence="1">Belongs to the peptidase C48 family.</text>
</comment>
<dbReference type="EMBL" id="JAUESC010000381">
    <property type="protein sequence ID" value="KAK0588696.1"/>
    <property type="molecule type" value="Genomic_DNA"/>
</dbReference>
<comment type="caution">
    <text evidence="5">The sequence shown here is derived from an EMBL/GenBank/DDBJ whole genome shotgun (WGS) entry which is preliminary data.</text>
</comment>
<dbReference type="InterPro" id="IPR003653">
    <property type="entry name" value="Peptidase_C48_C"/>
</dbReference>
<keyword evidence="3" id="KW-0378">Hydrolase</keyword>
<name>A0AA39SA11_ACESA</name>
<dbReference type="GO" id="GO:0006508">
    <property type="term" value="P:proteolysis"/>
    <property type="evidence" value="ECO:0007669"/>
    <property type="project" value="UniProtKB-KW"/>
</dbReference>
<feature type="domain" description="Ubiquitin-like protease family profile" evidence="4">
    <location>
        <begin position="137"/>
        <end position="244"/>
    </location>
</feature>
<reference evidence="5" key="1">
    <citation type="journal article" date="2022" name="Plant J.">
        <title>Strategies of tolerance reflected in two North American maple genomes.</title>
        <authorList>
            <person name="McEvoy S.L."/>
            <person name="Sezen U.U."/>
            <person name="Trouern-Trend A."/>
            <person name="McMahon S.M."/>
            <person name="Schaberg P.G."/>
            <person name="Yang J."/>
            <person name="Wegrzyn J.L."/>
            <person name="Swenson N.G."/>
        </authorList>
    </citation>
    <scope>NUCLEOTIDE SEQUENCE</scope>
    <source>
        <strain evidence="5">NS2018</strain>
    </source>
</reference>
<dbReference type="InterPro" id="IPR038765">
    <property type="entry name" value="Papain-like_cys_pep_sf"/>
</dbReference>